<evidence type="ECO:0000313" key="1">
    <source>
        <dbReference type="EMBL" id="ETJ34102.1"/>
    </source>
</evidence>
<dbReference type="Gene3D" id="3.30.1330.10">
    <property type="entry name" value="PurM-like, N-terminal domain"/>
    <property type="match status" value="1"/>
</dbReference>
<sequence>TLQEYFERLNSKESWGKPVAALLGAYKAQKELEIGAIGGKDSMSGTFMDLTVPPTLVSFAVGTAHVDN</sequence>
<protein>
    <submittedName>
        <fullName evidence="1">Phosphoribosylformylglycinamidine synthase</fullName>
    </submittedName>
</protein>
<dbReference type="SUPFAM" id="SSF55326">
    <property type="entry name" value="PurM N-terminal domain-like"/>
    <property type="match status" value="1"/>
</dbReference>
<reference evidence="1" key="1">
    <citation type="submission" date="2013-12" db="EMBL/GenBank/DDBJ databases">
        <title>A Varibaculum cambriense genome reconstructed from a premature infant gut community with otherwise low bacterial novelty that shifts toward anaerobic metabolism during the third week of life.</title>
        <authorList>
            <person name="Brown C.T."/>
            <person name="Sharon I."/>
            <person name="Thomas B.C."/>
            <person name="Castelle C.J."/>
            <person name="Morowitz M.J."/>
            <person name="Banfield J.F."/>
        </authorList>
    </citation>
    <scope>NUCLEOTIDE SEQUENCE</scope>
</reference>
<organism evidence="1">
    <name type="scientific">human gut metagenome</name>
    <dbReference type="NCBI Taxonomy" id="408170"/>
    <lineage>
        <taxon>unclassified sequences</taxon>
        <taxon>metagenomes</taxon>
        <taxon>organismal metagenomes</taxon>
    </lineage>
</organism>
<dbReference type="AlphaFoldDB" id="W1XV52"/>
<comment type="caution">
    <text evidence="1">The sequence shown here is derived from an EMBL/GenBank/DDBJ whole genome shotgun (WGS) entry which is preliminary data.</text>
</comment>
<dbReference type="EMBL" id="AZMM01011466">
    <property type="protein sequence ID" value="ETJ34102.1"/>
    <property type="molecule type" value="Genomic_DNA"/>
</dbReference>
<feature type="non-terminal residue" evidence="1">
    <location>
        <position position="68"/>
    </location>
</feature>
<proteinExistence type="predicted"/>
<gene>
    <name evidence="1" type="ORF">Q604_UNBC11466G0001</name>
</gene>
<dbReference type="InterPro" id="IPR036921">
    <property type="entry name" value="PurM-like_N_sf"/>
</dbReference>
<feature type="non-terminal residue" evidence="1">
    <location>
        <position position="1"/>
    </location>
</feature>
<name>W1XV52_9ZZZZ</name>
<accession>W1XV52</accession>